<name>A0AAV2GZG1_9ROSI</name>
<organism evidence="1 2">
    <name type="scientific">Linum trigynum</name>
    <dbReference type="NCBI Taxonomy" id="586398"/>
    <lineage>
        <taxon>Eukaryota</taxon>
        <taxon>Viridiplantae</taxon>
        <taxon>Streptophyta</taxon>
        <taxon>Embryophyta</taxon>
        <taxon>Tracheophyta</taxon>
        <taxon>Spermatophyta</taxon>
        <taxon>Magnoliopsida</taxon>
        <taxon>eudicotyledons</taxon>
        <taxon>Gunneridae</taxon>
        <taxon>Pentapetalae</taxon>
        <taxon>rosids</taxon>
        <taxon>fabids</taxon>
        <taxon>Malpighiales</taxon>
        <taxon>Linaceae</taxon>
        <taxon>Linum</taxon>
    </lineage>
</organism>
<reference evidence="1 2" key="1">
    <citation type="submission" date="2024-04" db="EMBL/GenBank/DDBJ databases">
        <authorList>
            <person name="Fracassetti M."/>
        </authorList>
    </citation>
    <scope>NUCLEOTIDE SEQUENCE [LARGE SCALE GENOMIC DNA]</scope>
</reference>
<dbReference type="AlphaFoldDB" id="A0AAV2GZG1"/>
<proteinExistence type="predicted"/>
<evidence type="ECO:0000313" key="1">
    <source>
        <dbReference type="EMBL" id="CAL1414685.1"/>
    </source>
</evidence>
<accession>A0AAV2GZG1</accession>
<dbReference type="EMBL" id="OZ034822">
    <property type="protein sequence ID" value="CAL1414685.1"/>
    <property type="molecule type" value="Genomic_DNA"/>
</dbReference>
<gene>
    <name evidence="1" type="ORF">LTRI10_LOCUS53829</name>
</gene>
<keyword evidence="2" id="KW-1185">Reference proteome</keyword>
<protein>
    <submittedName>
        <fullName evidence="1">Uncharacterized protein</fullName>
    </submittedName>
</protein>
<dbReference type="Proteomes" id="UP001497516">
    <property type="component" value="Chromosome 9"/>
</dbReference>
<evidence type="ECO:0000313" key="2">
    <source>
        <dbReference type="Proteomes" id="UP001497516"/>
    </source>
</evidence>
<sequence length="76" mass="8459">MKPLIDSFLGPHPHHIIVVLLDPYITVSVCQEPVGPNNSSCWENVMLDLIPFSNTPPQTKLNPLLEVCTGPQYHVL</sequence>